<dbReference type="PROSITE" id="PS50011">
    <property type="entry name" value="PROTEIN_KINASE_DOM"/>
    <property type="match status" value="1"/>
</dbReference>
<keyword evidence="2" id="KW-0808">Transferase</keyword>
<reference evidence="2" key="2">
    <citation type="submission" date="2023-01" db="EMBL/GenBank/DDBJ databases">
        <authorList>
            <person name="Petersen C."/>
        </authorList>
    </citation>
    <scope>NUCLEOTIDE SEQUENCE</scope>
    <source>
        <strain evidence="2">IBT 17514</strain>
    </source>
</reference>
<dbReference type="Pfam" id="PF00069">
    <property type="entry name" value="Pkinase"/>
    <property type="match status" value="1"/>
</dbReference>
<dbReference type="InterPro" id="IPR000719">
    <property type="entry name" value="Prot_kinase_dom"/>
</dbReference>
<name>A0AAD6HXJ2_9EURO</name>
<evidence type="ECO:0000259" key="1">
    <source>
        <dbReference type="PROSITE" id="PS50011"/>
    </source>
</evidence>
<keyword evidence="3" id="KW-1185">Reference proteome</keyword>
<dbReference type="InterPro" id="IPR011009">
    <property type="entry name" value="Kinase-like_dom_sf"/>
</dbReference>
<dbReference type="SMART" id="SM00220">
    <property type="entry name" value="S_TKc"/>
    <property type="match status" value="1"/>
</dbReference>
<comment type="caution">
    <text evidence="2">The sequence shown here is derived from an EMBL/GenBank/DDBJ whole genome shotgun (WGS) entry which is preliminary data.</text>
</comment>
<dbReference type="Proteomes" id="UP001215712">
    <property type="component" value="Unassembled WGS sequence"/>
</dbReference>
<feature type="domain" description="Protein kinase" evidence="1">
    <location>
        <begin position="7"/>
        <end position="248"/>
    </location>
</feature>
<dbReference type="SUPFAM" id="SSF56112">
    <property type="entry name" value="Protein kinase-like (PK-like)"/>
    <property type="match status" value="1"/>
</dbReference>
<gene>
    <name evidence="2" type="ORF">N7493_000710</name>
</gene>
<reference evidence="2" key="1">
    <citation type="journal article" date="2023" name="IMA Fungus">
        <title>Comparative genomic study of the Penicillium genus elucidates a diverse pangenome and 15 lateral gene transfer events.</title>
        <authorList>
            <person name="Petersen C."/>
            <person name="Sorensen T."/>
            <person name="Nielsen M.R."/>
            <person name="Sondergaard T.E."/>
            <person name="Sorensen J.L."/>
            <person name="Fitzpatrick D.A."/>
            <person name="Frisvad J.C."/>
            <person name="Nielsen K.L."/>
        </authorList>
    </citation>
    <scope>NUCLEOTIDE SEQUENCE</scope>
    <source>
        <strain evidence="2">IBT 17514</strain>
    </source>
</reference>
<evidence type="ECO:0000313" key="3">
    <source>
        <dbReference type="Proteomes" id="UP001215712"/>
    </source>
</evidence>
<sequence>MAPSGLFKNVDYVGMGGIARVYKFSPEVVVEVAQREEYQKEQIGFELSTYKRLMPHKTCLFIFHYIHYTDHAIFLPYMRGDSLESAAQQASKNMIANLEPLRLRLTWMHDLAQGAAFLESLNLSQGDLRPANIRLDHHDRLHITDFDYAADFGTPYISCLEPYGRVLGKMDPYFGKTEWVAGMLGPRTEQFALGSIFYYFNYGMDPYGDQYLTSNPKVRHYRPRDLFQLMEFPVLNRDPDLDDITHKC</sequence>
<accession>A0AAD6HXJ2</accession>
<dbReference type="GO" id="GO:0005524">
    <property type="term" value="F:ATP binding"/>
    <property type="evidence" value="ECO:0007669"/>
    <property type="project" value="InterPro"/>
</dbReference>
<protein>
    <submittedName>
        <fullName evidence="2">Protein kinase</fullName>
    </submittedName>
</protein>
<dbReference type="GO" id="GO:0004672">
    <property type="term" value="F:protein kinase activity"/>
    <property type="evidence" value="ECO:0007669"/>
    <property type="project" value="InterPro"/>
</dbReference>
<dbReference type="AlphaFoldDB" id="A0AAD6HXJ2"/>
<organism evidence="2 3">
    <name type="scientific">Penicillium malachiteum</name>
    <dbReference type="NCBI Taxonomy" id="1324776"/>
    <lineage>
        <taxon>Eukaryota</taxon>
        <taxon>Fungi</taxon>
        <taxon>Dikarya</taxon>
        <taxon>Ascomycota</taxon>
        <taxon>Pezizomycotina</taxon>
        <taxon>Eurotiomycetes</taxon>
        <taxon>Eurotiomycetidae</taxon>
        <taxon>Eurotiales</taxon>
        <taxon>Aspergillaceae</taxon>
        <taxon>Penicillium</taxon>
    </lineage>
</organism>
<dbReference type="EMBL" id="JAQJAN010000001">
    <property type="protein sequence ID" value="KAJ5740838.1"/>
    <property type="molecule type" value="Genomic_DNA"/>
</dbReference>
<keyword evidence="2" id="KW-0418">Kinase</keyword>
<dbReference type="Gene3D" id="1.10.510.10">
    <property type="entry name" value="Transferase(Phosphotransferase) domain 1"/>
    <property type="match status" value="1"/>
</dbReference>
<evidence type="ECO:0000313" key="2">
    <source>
        <dbReference type="EMBL" id="KAJ5740838.1"/>
    </source>
</evidence>
<proteinExistence type="predicted"/>